<sequence>MNVELLGKPIHIIKDELANILNNSLLGLTDQIQKWVKTHELTMSVTSIDFQSPKQGQHAAFTVAHNESGMMNFRCSAPLLIALADRFYHSPVNRLNSVKSQTITTSDLRLQERIGRLFSAQIAPEEMWQSCDNSLSDDIGLVIQLSVTCEETIGDIIICIDSALIQTLTNVIGLQPTSELNALFSQQLESTKVKLNTVLCEKKMPLDQVLQLKPGDIFDIDLLQSSPISIGQEHLFNGHVAEQNGQLVLIINTSKDT</sequence>
<evidence type="ECO:0000259" key="1">
    <source>
        <dbReference type="Pfam" id="PF01052"/>
    </source>
</evidence>
<feature type="domain" description="Flagellar motor switch protein FliN-like C-terminal" evidence="1">
    <location>
        <begin position="186"/>
        <end position="251"/>
    </location>
</feature>
<dbReference type="AlphaFoldDB" id="A0A2S7VLG6"/>
<keyword evidence="2" id="KW-0966">Cell projection</keyword>
<accession>A0A2S7VLG6</accession>
<keyword evidence="2" id="KW-0969">Cilium</keyword>
<dbReference type="SUPFAM" id="SSF101801">
    <property type="entry name" value="Surface presentation of antigens (SPOA)"/>
    <property type="match status" value="1"/>
</dbReference>
<dbReference type="Proteomes" id="UP000238730">
    <property type="component" value="Unassembled WGS sequence"/>
</dbReference>
<dbReference type="Pfam" id="PF01052">
    <property type="entry name" value="FliMN_C"/>
    <property type="match status" value="1"/>
</dbReference>
<dbReference type="InterPro" id="IPR001543">
    <property type="entry name" value="FliN-like_C"/>
</dbReference>
<name>A0A2S7VLG6_PHOAN</name>
<gene>
    <name evidence="2" type="ORF">BTO08_21470</name>
</gene>
<proteinExistence type="predicted"/>
<dbReference type="InterPro" id="IPR036429">
    <property type="entry name" value="SpoA-like_sf"/>
</dbReference>
<keyword evidence="2" id="KW-0282">Flagellum</keyword>
<reference evidence="2 3" key="1">
    <citation type="submission" date="2016-12" db="EMBL/GenBank/DDBJ databases">
        <title>Diversity of luminous bacteria.</title>
        <authorList>
            <person name="Yoshizawa S."/>
            <person name="Kogure K."/>
        </authorList>
    </citation>
    <scope>NUCLEOTIDE SEQUENCE [LARGE SCALE GENOMIC DNA]</scope>
    <source>
        <strain evidence="2 3">LC1-200</strain>
    </source>
</reference>
<dbReference type="OrthoDB" id="5813272at2"/>
<comment type="caution">
    <text evidence="2">The sequence shown here is derived from an EMBL/GenBank/DDBJ whole genome shotgun (WGS) entry which is preliminary data.</text>
</comment>
<dbReference type="Gene3D" id="2.30.330.10">
    <property type="entry name" value="SpoA-like"/>
    <property type="match status" value="1"/>
</dbReference>
<dbReference type="EMBL" id="MSCJ01000003">
    <property type="protein sequence ID" value="PQJ62785.1"/>
    <property type="molecule type" value="Genomic_DNA"/>
</dbReference>
<protein>
    <submittedName>
        <fullName evidence="2">Flagellar motor switch protein FliM</fullName>
    </submittedName>
</protein>
<evidence type="ECO:0000313" key="3">
    <source>
        <dbReference type="Proteomes" id="UP000238730"/>
    </source>
</evidence>
<organism evidence="2 3">
    <name type="scientific">Photobacterium angustum</name>
    <dbReference type="NCBI Taxonomy" id="661"/>
    <lineage>
        <taxon>Bacteria</taxon>
        <taxon>Pseudomonadati</taxon>
        <taxon>Pseudomonadota</taxon>
        <taxon>Gammaproteobacteria</taxon>
        <taxon>Vibrionales</taxon>
        <taxon>Vibrionaceae</taxon>
        <taxon>Photobacterium</taxon>
    </lineage>
</organism>
<evidence type="ECO:0000313" key="2">
    <source>
        <dbReference type="EMBL" id="PQJ62785.1"/>
    </source>
</evidence>